<dbReference type="SUPFAM" id="SSF51120">
    <property type="entry name" value="beta-Roll"/>
    <property type="match status" value="1"/>
</dbReference>
<dbReference type="PROSITE" id="PS00330">
    <property type="entry name" value="HEMOLYSIN_CALCIUM"/>
    <property type="match status" value="2"/>
</dbReference>
<reference evidence="5" key="1">
    <citation type="submission" date="2020-02" db="EMBL/GenBank/DDBJ databases">
        <authorList>
            <person name="Meier V. D."/>
        </authorList>
    </citation>
    <scope>NUCLEOTIDE SEQUENCE</scope>
    <source>
        <strain evidence="5">AVDCRST_MAG53</strain>
    </source>
</reference>
<evidence type="ECO:0000256" key="1">
    <source>
        <dbReference type="ARBA" id="ARBA00004613"/>
    </source>
</evidence>
<dbReference type="InterPro" id="IPR050557">
    <property type="entry name" value="RTX_toxin/Mannuronan_C5-epim"/>
</dbReference>
<sequence length="407" mass="41246">MPRPIHLSTPLVRAVCRGLLAVAAFLLLAEDARAGRATVSGTRLLYADLGSGAAGAAAEPNDVTLSARDGALVIAESGAGVVPVAGDGCAVTESTVTCRTADGAPFGAADVNLAAGANRVAVAASVGELPISLTGADGADVLRGGPGPDVIIGGGGDDVIEGGDGDDVLFGDEGADQLQGDGGLDEFFGDEGDDVLRAVDGIGEVIDCGGGVDRVEADAVDVAEADCESRGAAGVVPGRPPDDDAREQLPPPGVAAPAPGELRGLRVRSRCFYPGEPVSRARRSTCRRPTRGSALLVEATGAVAVVVGIQRVLPGRRAGPRCLPGRPRAVGLCRRYVRAAVLRRTVPAGTTALGLTGRWPAALGPGLYRAALSVEVAGQPAGRRLFAFFRVVAAPPRDRSRSERARR</sequence>
<dbReference type="PANTHER" id="PTHR38340">
    <property type="entry name" value="S-LAYER PROTEIN"/>
    <property type="match status" value="1"/>
</dbReference>
<dbReference type="AlphaFoldDB" id="A0A6J4SVZ0"/>
<organism evidence="5">
    <name type="scientific">uncultured Solirubrobacteraceae bacterium</name>
    <dbReference type="NCBI Taxonomy" id="1162706"/>
    <lineage>
        <taxon>Bacteria</taxon>
        <taxon>Bacillati</taxon>
        <taxon>Actinomycetota</taxon>
        <taxon>Thermoleophilia</taxon>
        <taxon>Solirubrobacterales</taxon>
        <taxon>Solirubrobacteraceae</taxon>
        <taxon>environmental samples</taxon>
    </lineage>
</organism>
<feature type="region of interest" description="Disordered" evidence="3">
    <location>
        <begin position="231"/>
        <end position="260"/>
    </location>
</feature>
<keyword evidence="4" id="KW-0732">Signal</keyword>
<accession>A0A6J4SVZ0</accession>
<keyword evidence="2" id="KW-0964">Secreted</keyword>
<protein>
    <recommendedName>
        <fullName evidence="6">Alkaline phosphatase</fullName>
    </recommendedName>
</protein>
<dbReference type="GO" id="GO:0005509">
    <property type="term" value="F:calcium ion binding"/>
    <property type="evidence" value="ECO:0007669"/>
    <property type="project" value="InterPro"/>
</dbReference>
<dbReference type="InterPro" id="IPR011049">
    <property type="entry name" value="Serralysin-like_metalloprot_C"/>
</dbReference>
<dbReference type="PRINTS" id="PR00313">
    <property type="entry name" value="CABNDNGRPT"/>
</dbReference>
<dbReference type="Gene3D" id="2.150.10.10">
    <property type="entry name" value="Serralysin-like metalloprotease, C-terminal"/>
    <property type="match status" value="1"/>
</dbReference>
<dbReference type="PANTHER" id="PTHR38340:SF1">
    <property type="entry name" value="S-LAYER PROTEIN"/>
    <property type="match status" value="1"/>
</dbReference>
<dbReference type="EMBL" id="CADCVR010000076">
    <property type="protein sequence ID" value="CAA9506801.1"/>
    <property type="molecule type" value="Genomic_DNA"/>
</dbReference>
<dbReference type="InterPro" id="IPR001343">
    <property type="entry name" value="Hemolysn_Ca-bd"/>
</dbReference>
<dbReference type="GO" id="GO:0005576">
    <property type="term" value="C:extracellular region"/>
    <property type="evidence" value="ECO:0007669"/>
    <property type="project" value="UniProtKB-SubCell"/>
</dbReference>
<dbReference type="Pfam" id="PF00353">
    <property type="entry name" value="HemolysinCabind"/>
    <property type="match status" value="1"/>
</dbReference>
<dbReference type="InterPro" id="IPR018511">
    <property type="entry name" value="Hemolysin-typ_Ca-bd_CS"/>
</dbReference>
<evidence type="ECO:0008006" key="6">
    <source>
        <dbReference type="Google" id="ProtNLM"/>
    </source>
</evidence>
<evidence type="ECO:0000313" key="5">
    <source>
        <dbReference type="EMBL" id="CAA9506801.1"/>
    </source>
</evidence>
<evidence type="ECO:0000256" key="2">
    <source>
        <dbReference type="ARBA" id="ARBA00022525"/>
    </source>
</evidence>
<evidence type="ECO:0000256" key="4">
    <source>
        <dbReference type="SAM" id="SignalP"/>
    </source>
</evidence>
<name>A0A6J4SVZ0_9ACTN</name>
<gene>
    <name evidence="5" type="ORF">AVDCRST_MAG53-2477</name>
</gene>
<proteinExistence type="predicted"/>
<evidence type="ECO:0000256" key="3">
    <source>
        <dbReference type="SAM" id="MobiDB-lite"/>
    </source>
</evidence>
<comment type="subcellular location">
    <subcellularLocation>
        <location evidence="1">Secreted</location>
    </subcellularLocation>
</comment>
<feature type="chain" id="PRO_5039592578" description="Alkaline phosphatase" evidence="4">
    <location>
        <begin position="35"/>
        <end position="407"/>
    </location>
</feature>
<feature type="signal peptide" evidence="4">
    <location>
        <begin position="1"/>
        <end position="34"/>
    </location>
</feature>